<feature type="chain" id="PRO_5005183561" description="LysM domain-containing protein" evidence="2">
    <location>
        <begin position="23"/>
        <end position="328"/>
    </location>
</feature>
<dbReference type="InterPro" id="IPR018392">
    <property type="entry name" value="LysM"/>
</dbReference>
<dbReference type="SUPFAM" id="SSF48452">
    <property type="entry name" value="TPR-like"/>
    <property type="match status" value="1"/>
</dbReference>
<keyword evidence="5" id="KW-1185">Reference proteome</keyword>
<gene>
    <name evidence="4" type="ORF">AAW51_2668</name>
</gene>
<evidence type="ECO:0000259" key="3">
    <source>
        <dbReference type="PROSITE" id="PS51782"/>
    </source>
</evidence>
<feature type="domain" description="LysM" evidence="3">
    <location>
        <begin position="111"/>
        <end position="158"/>
    </location>
</feature>
<feature type="signal peptide" evidence="2">
    <location>
        <begin position="1"/>
        <end position="22"/>
    </location>
</feature>
<feature type="compositionally biased region" description="Basic and acidic residues" evidence="1">
    <location>
        <begin position="168"/>
        <end position="188"/>
    </location>
</feature>
<reference evidence="4 5" key="1">
    <citation type="submission" date="2015-05" db="EMBL/GenBank/DDBJ databases">
        <authorList>
            <person name="Tang B."/>
            <person name="Yu Y."/>
        </authorList>
    </citation>
    <scope>NUCLEOTIDE SEQUENCE [LARGE SCALE GENOMIC DNA]</scope>
    <source>
        <strain evidence="4 5">DSM 7029</strain>
    </source>
</reference>
<dbReference type="CDD" id="cd00118">
    <property type="entry name" value="LysM"/>
    <property type="match status" value="1"/>
</dbReference>
<dbReference type="Pfam" id="PF01476">
    <property type="entry name" value="LysM"/>
    <property type="match status" value="1"/>
</dbReference>
<dbReference type="RefSeq" id="WP_083438272.1">
    <property type="nucleotide sequence ID" value="NZ_CP011371.1"/>
</dbReference>
<dbReference type="PROSITE" id="PS51782">
    <property type="entry name" value="LYSM"/>
    <property type="match status" value="1"/>
</dbReference>
<keyword evidence="2" id="KW-0732">Signal</keyword>
<dbReference type="SMART" id="SM00257">
    <property type="entry name" value="LysM"/>
    <property type="match status" value="1"/>
</dbReference>
<dbReference type="InterPro" id="IPR011990">
    <property type="entry name" value="TPR-like_helical_dom_sf"/>
</dbReference>
<evidence type="ECO:0000313" key="5">
    <source>
        <dbReference type="Proteomes" id="UP000035352"/>
    </source>
</evidence>
<name>A0A0G3BIU2_9BURK</name>
<dbReference type="InterPro" id="IPR019734">
    <property type="entry name" value="TPR_rpt"/>
</dbReference>
<dbReference type="InterPro" id="IPR036779">
    <property type="entry name" value="LysM_dom_sf"/>
</dbReference>
<dbReference type="Gene3D" id="1.25.40.10">
    <property type="entry name" value="Tetratricopeptide repeat domain"/>
    <property type="match status" value="1"/>
</dbReference>
<feature type="region of interest" description="Disordered" evidence="1">
    <location>
        <begin position="155"/>
        <end position="241"/>
    </location>
</feature>
<organism evidence="4 5">
    <name type="scientific">Caldimonas brevitalea</name>
    <dbReference type="NCBI Taxonomy" id="413882"/>
    <lineage>
        <taxon>Bacteria</taxon>
        <taxon>Pseudomonadati</taxon>
        <taxon>Pseudomonadota</taxon>
        <taxon>Betaproteobacteria</taxon>
        <taxon>Burkholderiales</taxon>
        <taxon>Sphaerotilaceae</taxon>
        <taxon>Caldimonas</taxon>
    </lineage>
</organism>
<dbReference type="AlphaFoldDB" id="A0A0G3BIU2"/>
<dbReference type="KEGG" id="pbh:AAW51_2668"/>
<dbReference type="SUPFAM" id="SSF54106">
    <property type="entry name" value="LysM domain"/>
    <property type="match status" value="1"/>
</dbReference>
<dbReference type="SMART" id="SM00028">
    <property type="entry name" value="TPR"/>
    <property type="match status" value="2"/>
</dbReference>
<proteinExistence type="predicted"/>
<dbReference type="Proteomes" id="UP000035352">
    <property type="component" value="Chromosome"/>
</dbReference>
<accession>A0A0G3BIU2</accession>
<evidence type="ECO:0000313" key="4">
    <source>
        <dbReference type="EMBL" id="AKJ29359.1"/>
    </source>
</evidence>
<evidence type="ECO:0000256" key="2">
    <source>
        <dbReference type="SAM" id="SignalP"/>
    </source>
</evidence>
<sequence length="328" mass="35327">MTLNFMKNQRAALLCALTAVLAACQTAPKPPEVPGAVREVPPSPAPRSGAMQAQAQKHSIAAADLLEAGNEEQAKLELQRALALDPHNRLAHNLTRQITADPVAVLGRESFAYTVRPSDTLSKIAGRFMNDIYSFYILARYNGIKEPRQVTGGQIIRVPGKAPPPGAIERELPAAPRPEPRVEPRKDVPPPPPVVVAPPPPPLPPPPPPPAPPPPPPPAPPPEPTPGEKALRSAAAAERGGDLERALTEYQRAGTLGQTAAAAPKIASLRKQLLSRYTVKARSAFAKQDLDGAIRNWDRVLELDPEHETARLERGKAVNLKEKYKKLQ</sequence>
<dbReference type="Gene3D" id="3.10.350.10">
    <property type="entry name" value="LysM domain"/>
    <property type="match status" value="1"/>
</dbReference>
<dbReference type="EMBL" id="CP011371">
    <property type="protein sequence ID" value="AKJ29359.1"/>
    <property type="molecule type" value="Genomic_DNA"/>
</dbReference>
<feature type="compositionally biased region" description="Pro residues" evidence="1">
    <location>
        <begin position="189"/>
        <end position="225"/>
    </location>
</feature>
<dbReference type="OrthoDB" id="8566152at2"/>
<evidence type="ECO:0000256" key="1">
    <source>
        <dbReference type="SAM" id="MobiDB-lite"/>
    </source>
</evidence>
<dbReference type="PROSITE" id="PS51257">
    <property type="entry name" value="PROKAR_LIPOPROTEIN"/>
    <property type="match status" value="1"/>
</dbReference>
<protein>
    <recommendedName>
        <fullName evidence="3">LysM domain-containing protein</fullName>
    </recommendedName>
</protein>
<dbReference type="PRINTS" id="PR00806">
    <property type="entry name" value="VINCULIN"/>
</dbReference>